<accession>A0A5N5QFG7</accession>
<evidence type="ECO:0000256" key="2">
    <source>
        <dbReference type="SAM" id="MobiDB-lite"/>
    </source>
</evidence>
<dbReference type="InterPro" id="IPR051681">
    <property type="entry name" value="Ser/Thr_Kinases-Pseudokinases"/>
</dbReference>
<dbReference type="Gene3D" id="1.10.510.10">
    <property type="entry name" value="Transferase(Phosphotransferase) domain 1"/>
    <property type="match status" value="1"/>
</dbReference>
<keyword evidence="5" id="KW-1185">Reference proteome</keyword>
<dbReference type="InterPro" id="IPR001245">
    <property type="entry name" value="Ser-Thr/Tyr_kinase_cat_dom"/>
</dbReference>
<dbReference type="InterPro" id="IPR059179">
    <property type="entry name" value="MLKL-like_MCAfunc"/>
</dbReference>
<dbReference type="GO" id="GO:0005524">
    <property type="term" value="F:ATP binding"/>
    <property type="evidence" value="ECO:0007669"/>
    <property type="project" value="InterPro"/>
</dbReference>
<dbReference type="Proteomes" id="UP000383932">
    <property type="component" value="Unassembled WGS sequence"/>
</dbReference>
<feature type="domain" description="Protein kinase" evidence="3">
    <location>
        <begin position="390"/>
        <end position="672"/>
    </location>
</feature>
<comment type="caution">
    <text evidence="4">The sequence shown here is derived from an EMBL/GenBank/DDBJ whole genome shotgun (WGS) entry which is preliminary data.</text>
</comment>
<dbReference type="InterPro" id="IPR011009">
    <property type="entry name" value="Kinase-like_dom_sf"/>
</dbReference>
<protein>
    <submittedName>
        <fullName evidence="4">Serine/threonine-protein kinase</fullName>
    </submittedName>
</protein>
<proteinExistence type="predicted"/>
<evidence type="ECO:0000259" key="3">
    <source>
        <dbReference type="PROSITE" id="PS50011"/>
    </source>
</evidence>
<dbReference type="PROSITE" id="PS50011">
    <property type="entry name" value="PROTEIN_KINASE_DOM"/>
    <property type="match status" value="1"/>
</dbReference>
<keyword evidence="4" id="KW-0418">Kinase</keyword>
<organism evidence="4 5">
    <name type="scientific">Ceratobasidium theobromae</name>
    <dbReference type="NCBI Taxonomy" id="1582974"/>
    <lineage>
        <taxon>Eukaryota</taxon>
        <taxon>Fungi</taxon>
        <taxon>Dikarya</taxon>
        <taxon>Basidiomycota</taxon>
        <taxon>Agaricomycotina</taxon>
        <taxon>Agaricomycetes</taxon>
        <taxon>Cantharellales</taxon>
        <taxon>Ceratobasidiaceae</taxon>
        <taxon>Ceratobasidium</taxon>
    </lineage>
</organism>
<dbReference type="GO" id="GO:0004674">
    <property type="term" value="F:protein serine/threonine kinase activity"/>
    <property type="evidence" value="ECO:0007669"/>
    <property type="project" value="TreeGrafter"/>
</dbReference>
<name>A0A5N5QFG7_9AGAM</name>
<keyword evidence="4" id="KW-0808">Transferase</keyword>
<dbReference type="Pfam" id="PF07714">
    <property type="entry name" value="PK_Tyr_Ser-Thr"/>
    <property type="match status" value="1"/>
</dbReference>
<dbReference type="EMBL" id="SSOP01000182">
    <property type="protein sequence ID" value="KAB5590273.1"/>
    <property type="molecule type" value="Genomic_DNA"/>
</dbReference>
<feature type="region of interest" description="Disordered" evidence="2">
    <location>
        <begin position="1"/>
        <end position="78"/>
    </location>
</feature>
<evidence type="ECO:0000313" key="5">
    <source>
        <dbReference type="Proteomes" id="UP000383932"/>
    </source>
</evidence>
<gene>
    <name evidence="4" type="ORF">CTheo_6274</name>
</gene>
<keyword evidence="1" id="KW-0175">Coiled coil</keyword>
<dbReference type="AlphaFoldDB" id="A0A5N5QFG7"/>
<sequence length="682" mass="76496">MGFTKTISRLFGPSSQDASNAASQSSISVSNHNSPEANSTTATTSAFSRPKTPTTQITSPSHLDPLPPTSPSTGLTVASPQSIPEVCVTAPDSAGGPEHDLQNGSSLIHLNRSRSSSIVIRPTPENELRALAKLGIQCTLSMAQVAAELTPIPCICALVGCLRKVYEAAEQAKVNRQVPQLMFKLYLTTGIREQWKLLQGRCVMVTRIAGAQVQNYGGLQYEGLERAAEELKRTIEKVAQRAMYYNALNDALTFLLFEKISNEIQGLFGELDSCLVLFSYAADIAQAQWIGEFQVVQERERHAIQQLQGEMKKINNSLDTLGHNNEELLGRTSLVLEVLQQLLNDKSSILQNREASMSTYDDAERTVRTILSVTKLQLPPELLLGKQCKVEALIPIQTGITCDIYKASFLGGEQVAKKVFRIGMSDRENITRYAERFLRIARLWQDFRSDYTLPFYGIGVELFEMDKHFQLYMVSPLMKNFDVMTYLKQYGRDTLGMKKNMLRIITDAALGLQYLHNRDTPVVHSGMRGENILIKDSGRAVLGGFGLTKALEEAGEEGIPQVVMTGRTESQRWMPPEMFADDPPLRTPCDVWGWAMAALEVVSGMVPYYTHKQPVTIMLKVNQGPPRRKEYIKFEDYAYRPDEMWELFERCWAREPEARPTMDEVVVRLKEIGKLPEHNKQT</sequence>
<dbReference type="InterPro" id="IPR000719">
    <property type="entry name" value="Prot_kinase_dom"/>
</dbReference>
<feature type="coiled-coil region" evidence="1">
    <location>
        <begin position="297"/>
        <end position="324"/>
    </location>
</feature>
<dbReference type="CDD" id="cd21037">
    <property type="entry name" value="MLKL_NTD"/>
    <property type="match status" value="1"/>
</dbReference>
<dbReference type="PANTHER" id="PTHR44329">
    <property type="entry name" value="SERINE/THREONINE-PROTEIN KINASE TNNI3K-RELATED"/>
    <property type="match status" value="1"/>
</dbReference>
<evidence type="ECO:0000256" key="1">
    <source>
        <dbReference type="SAM" id="Coils"/>
    </source>
</evidence>
<dbReference type="SUPFAM" id="SSF56112">
    <property type="entry name" value="Protein kinase-like (PK-like)"/>
    <property type="match status" value="1"/>
</dbReference>
<dbReference type="OrthoDB" id="346907at2759"/>
<feature type="compositionally biased region" description="Low complexity" evidence="2">
    <location>
        <begin position="14"/>
        <end position="46"/>
    </location>
</feature>
<reference evidence="4 5" key="1">
    <citation type="journal article" date="2019" name="Fungal Biol. Biotechnol.">
        <title>Draft genome sequence of fastidious pathogen Ceratobasidium theobromae, which causes vascular-streak dieback in Theobroma cacao.</title>
        <authorList>
            <person name="Ali S.S."/>
            <person name="Asman A."/>
            <person name="Shao J."/>
            <person name="Firmansyah A.P."/>
            <person name="Susilo A.W."/>
            <person name="Rosmana A."/>
            <person name="McMahon P."/>
            <person name="Junaid M."/>
            <person name="Guest D."/>
            <person name="Kheng T.Y."/>
            <person name="Meinhardt L.W."/>
            <person name="Bailey B.A."/>
        </authorList>
    </citation>
    <scope>NUCLEOTIDE SEQUENCE [LARGE SCALE GENOMIC DNA]</scope>
    <source>
        <strain evidence="4 5">CT2</strain>
    </source>
</reference>
<evidence type="ECO:0000313" key="4">
    <source>
        <dbReference type="EMBL" id="KAB5590273.1"/>
    </source>
</evidence>